<evidence type="ECO:0000313" key="6">
    <source>
        <dbReference type="Proteomes" id="UP000189703"/>
    </source>
</evidence>
<dbReference type="AlphaFoldDB" id="A0A1U7ZD38"/>
<evidence type="ECO:0000256" key="5">
    <source>
        <dbReference type="ARBA" id="ARBA00023242"/>
    </source>
</evidence>
<keyword evidence="3" id="KW-0238">DNA-binding</keyword>
<evidence type="ECO:0000256" key="3">
    <source>
        <dbReference type="ARBA" id="ARBA00023125"/>
    </source>
</evidence>
<dbReference type="Pfam" id="PF02362">
    <property type="entry name" value="B3"/>
    <property type="match status" value="1"/>
</dbReference>
<evidence type="ECO:0000256" key="2">
    <source>
        <dbReference type="ARBA" id="ARBA00023015"/>
    </source>
</evidence>
<name>A0A1U7ZD38_NELNU</name>
<dbReference type="InterPro" id="IPR003340">
    <property type="entry name" value="B3_DNA-bd"/>
</dbReference>
<keyword evidence="4" id="KW-0804">Transcription</keyword>
<dbReference type="STRING" id="4432.A0A1U7ZD38"/>
<sequence>MLEIKQSFQETEAFVLMSGAPGKPNTVTMRGDRTDDELDRNEATRDLVAETSFRTNRKKRMARQRRVSINPLPFASSSSHVQTLPVDGSSALAARDIEVGKLRFLLQKELRNSDVSSLGRMVLPKVSWEIGLQRAAEAHLPILDTKEGMFIDMDDMDGLRVWNFKYRFWPNNNSRMYILENIGEFVKMHGLQLGDFIMLYRDDQNQKYVIRARKASDQDIFSESTRNSFFGISTIKDCYVPEVEVNKPSYLHVNFPTVDDIGLPFPCDNDFSDAFPIALSGGSMVDFPGLEPIANFGSVENLSLDDFL</sequence>
<dbReference type="OrthoDB" id="757982at2759"/>
<evidence type="ECO:0000256" key="1">
    <source>
        <dbReference type="ARBA" id="ARBA00004123"/>
    </source>
</evidence>
<dbReference type="Proteomes" id="UP000189703">
    <property type="component" value="Unplaced"/>
</dbReference>
<dbReference type="FunCoup" id="A0A1U7ZD38">
    <property type="interactions" value="108"/>
</dbReference>
<dbReference type="eggNOG" id="ENOG502QPW6">
    <property type="taxonomic scope" value="Eukaryota"/>
</dbReference>
<dbReference type="PROSITE" id="PS50863">
    <property type="entry name" value="B3"/>
    <property type="match status" value="1"/>
</dbReference>
<dbReference type="GO" id="GO:0003700">
    <property type="term" value="F:DNA-binding transcription factor activity"/>
    <property type="evidence" value="ECO:0007669"/>
    <property type="project" value="InterPro"/>
</dbReference>
<dbReference type="GO" id="GO:0003677">
    <property type="term" value="F:DNA binding"/>
    <property type="evidence" value="ECO:0007669"/>
    <property type="project" value="UniProtKB-KW"/>
</dbReference>
<keyword evidence="2" id="KW-0805">Transcription regulation</keyword>
<dbReference type="PANTHER" id="PTHR31140">
    <property type="entry name" value="B3 DOMAIN-CONTAINING TRANSCRIPTION FACTOR ABI3"/>
    <property type="match status" value="1"/>
</dbReference>
<evidence type="ECO:0000313" key="7">
    <source>
        <dbReference type="RefSeq" id="XP_010249171.1"/>
    </source>
</evidence>
<proteinExistence type="predicted"/>
<dbReference type="SMART" id="SM01019">
    <property type="entry name" value="B3"/>
    <property type="match status" value="1"/>
</dbReference>
<evidence type="ECO:0000256" key="4">
    <source>
        <dbReference type="ARBA" id="ARBA00023163"/>
    </source>
</evidence>
<dbReference type="SUPFAM" id="SSF101936">
    <property type="entry name" value="DNA-binding pseudobarrel domain"/>
    <property type="match status" value="1"/>
</dbReference>
<dbReference type="OMA" id="GCFNINY"/>
<organism evidence="6 7">
    <name type="scientific">Nelumbo nucifera</name>
    <name type="common">Sacred lotus</name>
    <dbReference type="NCBI Taxonomy" id="4432"/>
    <lineage>
        <taxon>Eukaryota</taxon>
        <taxon>Viridiplantae</taxon>
        <taxon>Streptophyta</taxon>
        <taxon>Embryophyta</taxon>
        <taxon>Tracheophyta</taxon>
        <taxon>Spermatophyta</taxon>
        <taxon>Magnoliopsida</taxon>
        <taxon>Proteales</taxon>
        <taxon>Nelumbonaceae</taxon>
        <taxon>Nelumbo</taxon>
    </lineage>
</organism>
<accession>A0A1U7ZD38</accession>
<dbReference type="Gene3D" id="2.40.330.10">
    <property type="entry name" value="DNA-binding pseudobarrel domain"/>
    <property type="match status" value="1"/>
</dbReference>
<dbReference type="InterPro" id="IPR044800">
    <property type="entry name" value="LEC2-like"/>
</dbReference>
<protein>
    <submittedName>
        <fullName evidence="7">B3 domain-containing transcription factor FUS3-like isoform X1</fullName>
    </submittedName>
</protein>
<gene>
    <name evidence="7" type="primary">LOC104591824</name>
</gene>
<dbReference type="GeneID" id="104591824"/>
<keyword evidence="6" id="KW-1185">Reference proteome</keyword>
<keyword evidence="5" id="KW-0539">Nucleus</keyword>
<comment type="subcellular location">
    <subcellularLocation>
        <location evidence="1">Nucleus</location>
    </subcellularLocation>
</comment>
<reference evidence="7" key="1">
    <citation type="submission" date="2025-08" db="UniProtKB">
        <authorList>
            <consortium name="RefSeq"/>
        </authorList>
    </citation>
    <scope>IDENTIFICATION</scope>
</reference>
<dbReference type="CDD" id="cd10017">
    <property type="entry name" value="B3_DNA"/>
    <property type="match status" value="1"/>
</dbReference>
<dbReference type="InterPro" id="IPR015300">
    <property type="entry name" value="DNA-bd_pseudobarrel_sf"/>
</dbReference>
<dbReference type="PANTHER" id="PTHR31140:SF73">
    <property type="entry name" value="B3 DOMAIN-CONTAINING TRANSCRIPTION FACTOR FUS3"/>
    <property type="match status" value="1"/>
</dbReference>
<dbReference type="KEGG" id="nnu:104591824"/>
<dbReference type="RefSeq" id="XP_010249171.1">
    <property type="nucleotide sequence ID" value="XM_010250869.2"/>
</dbReference>
<dbReference type="GO" id="GO:0005634">
    <property type="term" value="C:nucleus"/>
    <property type="evidence" value="ECO:0007669"/>
    <property type="project" value="UniProtKB-SubCell"/>
</dbReference>